<name>A0ACB9VQ79_CHAAC</name>
<organism evidence="1 2">
    <name type="scientific">Chaenocephalus aceratus</name>
    <name type="common">Blackfin icefish</name>
    <name type="synonym">Chaenichthys aceratus</name>
    <dbReference type="NCBI Taxonomy" id="36190"/>
    <lineage>
        <taxon>Eukaryota</taxon>
        <taxon>Metazoa</taxon>
        <taxon>Chordata</taxon>
        <taxon>Craniata</taxon>
        <taxon>Vertebrata</taxon>
        <taxon>Euteleostomi</taxon>
        <taxon>Actinopterygii</taxon>
        <taxon>Neopterygii</taxon>
        <taxon>Teleostei</taxon>
        <taxon>Neoteleostei</taxon>
        <taxon>Acanthomorphata</taxon>
        <taxon>Eupercaria</taxon>
        <taxon>Perciformes</taxon>
        <taxon>Notothenioidei</taxon>
        <taxon>Channichthyidae</taxon>
        <taxon>Chaenocephalus</taxon>
    </lineage>
</organism>
<protein>
    <submittedName>
        <fullName evidence="1">Uncharacterized protein</fullName>
    </submittedName>
</protein>
<evidence type="ECO:0000313" key="1">
    <source>
        <dbReference type="EMBL" id="KAI4801834.1"/>
    </source>
</evidence>
<evidence type="ECO:0000313" key="2">
    <source>
        <dbReference type="Proteomes" id="UP001057452"/>
    </source>
</evidence>
<proteinExistence type="predicted"/>
<sequence>MTENEKEMWVLESREKGERKKTRKAKQVGAGKAIVWAGRTTTCDQSGQGESVYGAVPPLRVQVDSSEGSAGTTSAMGYTAEHSWVHLILCNAAAAAAPPPQALFTPHYPSPPTAPPTSLTGQRCIVRGECSDTTCWEDCGRFSFGKLQ</sequence>
<gene>
    <name evidence="1" type="ORF">KUCAC02_019705</name>
</gene>
<reference evidence="1" key="1">
    <citation type="submission" date="2022-05" db="EMBL/GenBank/DDBJ databases">
        <title>Chromosome-level genome of Chaenocephalus aceratus.</title>
        <authorList>
            <person name="Park H."/>
        </authorList>
    </citation>
    <scope>NUCLEOTIDE SEQUENCE</scope>
    <source>
        <strain evidence="1">KU_202001</strain>
    </source>
</reference>
<dbReference type="EMBL" id="CM043808">
    <property type="protein sequence ID" value="KAI4801834.1"/>
    <property type="molecule type" value="Genomic_DNA"/>
</dbReference>
<dbReference type="Proteomes" id="UP001057452">
    <property type="component" value="Chromosome 24"/>
</dbReference>
<keyword evidence="2" id="KW-1185">Reference proteome</keyword>
<comment type="caution">
    <text evidence="1">The sequence shown here is derived from an EMBL/GenBank/DDBJ whole genome shotgun (WGS) entry which is preliminary data.</text>
</comment>
<accession>A0ACB9VQ79</accession>